<protein>
    <submittedName>
        <fullName evidence="3">NCS1-like protein</fullName>
    </submittedName>
</protein>
<evidence type="ECO:0000256" key="1">
    <source>
        <dbReference type="ARBA" id="ARBA00022837"/>
    </source>
</evidence>
<dbReference type="InterPro" id="IPR002048">
    <property type="entry name" value="EF_hand_dom"/>
</dbReference>
<gene>
    <name evidence="3" type="ORF">MAR_038052</name>
</gene>
<dbReference type="InterPro" id="IPR018247">
    <property type="entry name" value="EF_Hand_1_Ca_BS"/>
</dbReference>
<dbReference type="Pfam" id="PF13499">
    <property type="entry name" value="EF-hand_7"/>
    <property type="match status" value="1"/>
</dbReference>
<keyword evidence="1" id="KW-0106">Calcium</keyword>
<dbReference type="PROSITE" id="PS00018">
    <property type="entry name" value="EF_HAND_1"/>
    <property type="match status" value="2"/>
</dbReference>
<dbReference type="PROSITE" id="PS50222">
    <property type="entry name" value="EF_HAND_2"/>
    <property type="match status" value="2"/>
</dbReference>
<name>A0ABY7FU65_MYAAR</name>
<dbReference type="CDD" id="cd00051">
    <property type="entry name" value="EFh"/>
    <property type="match status" value="1"/>
</dbReference>
<feature type="domain" description="EF-hand" evidence="2">
    <location>
        <begin position="39"/>
        <end position="74"/>
    </location>
</feature>
<dbReference type="Pfam" id="PF00036">
    <property type="entry name" value="EF-hand_1"/>
    <property type="match status" value="1"/>
</dbReference>
<dbReference type="Gene3D" id="1.10.238.10">
    <property type="entry name" value="EF-hand"/>
    <property type="match status" value="2"/>
</dbReference>
<dbReference type="InterPro" id="IPR011992">
    <property type="entry name" value="EF-hand-dom_pair"/>
</dbReference>
<dbReference type="EMBL" id="CP111024">
    <property type="protein sequence ID" value="WAR24383.1"/>
    <property type="molecule type" value="Genomic_DNA"/>
</dbReference>
<dbReference type="SMART" id="SM00054">
    <property type="entry name" value="EFh"/>
    <property type="match status" value="2"/>
</dbReference>
<reference evidence="3" key="1">
    <citation type="submission" date="2022-11" db="EMBL/GenBank/DDBJ databases">
        <title>Centuries of genome instability and evolution in soft-shell clam transmissible cancer (bioRxiv).</title>
        <authorList>
            <person name="Hart S.F.M."/>
            <person name="Yonemitsu M.A."/>
            <person name="Giersch R.M."/>
            <person name="Beal B.F."/>
            <person name="Arriagada G."/>
            <person name="Davis B.W."/>
            <person name="Ostrander E.A."/>
            <person name="Goff S.P."/>
            <person name="Metzger M.J."/>
        </authorList>
    </citation>
    <scope>NUCLEOTIDE SEQUENCE</scope>
    <source>
        <strain evidence="3">MELC-2E11</strain>
        <tissue evidence="3">Siphon/mantle</tissue>
    </source>
</reference>
<evidence type="ECO:0000313" key="4">
    <source>
        <dbReference type="Proteomes" id="UP001164746"/>
    </source>
</evidence>
<organism evidence="3 4">
    <name type="scientific">Mya arenaria</name>
    <name type="common">Soft-shell clam</name>
    <dbReference type="NCBI Taxonomy" id="6604"/>
    <lineage>
        <taxon>Eukaryota</taxon>
        <taxon>Metazoa</taxon>
        <taxon>Spiralia</taxon>
        <taxon>Lophotrochozoa</taxon>
        <taxon>Mollusca</taxon>
        <taxon>Bivalvia</taxon>
        <taxon>Autobranchia</taxon>
        <taxon>Heteroconchia</taxon>
        <taxon>Euheterodonta</taxon>
        <taxon>Imparidentia</taxon>
        <taxon>Neoheterodontei</taxon>
        <taxon>Myida</taxon>
        <taxon>Myoidea</taxon>
        <taxon>Myidae</taxon>
        <taxon>Mya</taxon>
    </lineage>
</organism>
<sequence length="125" mass="13976">MDEILQVFEDFQHQSHGRGRLSKSDFVKVYKQAFKGKNGVKALAENIFTAFDTDNSGFVDFEEFLAVSDVVPDDSFLQGLSPQAFSDRLFAEVDANGDGDITFEEFRMAAEQNETLIDLLLPSPT</sequence>
<accession>A0ABY7FU65</accession>
<feature type="domain" description="EF-hand" evidence="2">
    <location>
        <begin position="81"/>
        <end position="116"/>
    </location>
</feature>
<proteinExistence type="predicted"/>
<dbReference type="SUPFAM" id="SSF47473">
    <property type="entry name" value="EF-hand"/>
    <property type="match status" value="1"/>
</dbReference>
<evidence type="ECO:0000313" key="3">
    <source>
        <dbReference type="EMBL" id="WAR24383.1"/>
    </source>
</evidence>
<evidence type="ECO:0000259" key="2">
    <source>
        <dbReference type="PROSITE" id="PS50222"/>
    </source>
</evidence>
<keyword evidence="4" id="KW-1185">Reference proteome</keyword>
<dbReference type="Proteomes" id="UP001164746">
    <property type="component" value="Chromosome 13"/>
</dbReference>